<evidence type="ECO:0008006" key="5">
    <source>
        <dbReference type="Google" id="ProtNLM"/>
    </source>
</evidence>
<accession>A0A0D2X3S9</accession>
<feature type="transmembrane region" description="Helical" evidence="2">
    <location>
        <begin position="157"/>
        <end position="176"/>
    </location>
</feature>
<evidence type="ECO:0000313" key="3">
    <source>
        <dbReference type="EMBL" id="KJE94839.1"/>
    </source>
</evidence>
<dbReference type="InterPro" id="IPR036259">
    <property type="entry name" value="MFS_trans_sf"/>
</dbReference>
<feature type="transmembrane region" description="Helical" evidence="2">
    <location>
        <begin position="600"/>
        <end position="622"/>
    </location>
</feature>
<dbReference type="EMBL" id="KE346368">
    <property type="protein sequence ID" value="KJE94839.1"/>
    <property type="molecule type" value="Genomic_DNA"/>
</dbReference>
<feature type="compositionally biased region" description="Gly residues" evidence="1">
    <location>
        <begin position="28"/>
        <end position="43"/>
    </location>
</feature>
<dbReference type="Proteomes" id="UP000008743">
    <property type="component" value="Unassembled WGS sequence"/>
</dbReference>
<keyword evidence="2" id="KW-0472">Membrane</keyword>
<proteinExistence type="predicted"/>
<evidence type="ECO:0000313" key="4">
    <source>
        <dbReference type="Proteomes" id="UP000008743"/>
    </source>
</evidence>
<feature type="transmembrane region" description="Helical" evidence="2">
    <location>
        <begin position="483"/>
        <end position="506"/>
    </location>
</feature>
<feature type="compositionally biased region" description="Basic and acidic residues" evidence="1">
    <location>
        <begin position="1"/>
        <end position="14"/>
    </location>
</feature>
<gene>
    <name evidence="3" type="ORF">CAOG_005410</name>
</gene>
<feature type="transmembrane region" description="Helical" evidence="2">
    <location>
        <begin position="282"/>
        <end position="303"/>
    </location>
</feature>
<reference evidence="4" key="1">
    <citation type="submission" date="2011-02" db="EMBL/GenBank/DDBJ databases">
        <title>The Genome Sequence of Capsaspora owczarzaki ATCC 30864.</title>
        <authorList>
            <person name="Russ C."/>
            <person name="Cuomo C."/>
            <person name="Burger G."/>
            <person name="Gray M.W."/>
            <person name="Holland P.W.H."/>
            <person name="King N."/>
            <person name="Lang F.B.F."/>
            <person name="Roger A.J."/>
            <person name="Ruiz-Trillo I."/>
            <person name="Young S.K."/>
            <person name="Zeng Q."/>
            <person name="Gargeya S."/>
            <person name="Alvarado L."/>
            <person name="Berlin A."/>
            <person name="Chapman S.B."/>
            <person name="Chen Z."/>
            <person name="Freedman E."/>
            <person name="Gellesch M."/>
            <person name="Goldberg J."/>
            <person name="Griggs A."/>
            <person name="Gujja S."/>
            <person name="Heilman E."/>
            <person name="Heiman D."/>
            <person name="Howarth C."/>
            <person name="Mehta T."/>
            <person name="Neiman D."/>
            <person name="Pearson M."/>
            <person name="Roberts A."/>
            <person name="Saif S."/>
            <person name="Shea T."/>
            <person name="Shenoy N."/>
            <person name="Sisk P."/>
            <person name="Stolte C."/>
            <person name="Sykes S."/>
            <person name="White J."/>
            <person name="Yandava C."/>
            <person name="Haas B."/>
            <person name="Nusbaum C."/>
            <person name="Birren B."/>
        </authorList>
    </citation>
    <scope>NUCLEOTIDE SEQUENCE</scope>
    <source>
        <strain evidence="4">ATCC 30864</strain>
    </source>
</reference>
<dbReference type="OrthoDB" id="541403at2759"/>
<dbReference type="PANTHER" id="PTHR23525">
    <property type="entry name" value="TRANSPORTER, PUTATIVE-RELATED"/>
    <property type="match status" value="1"/>
</dbReference>
<feature type="transmembrane region" description="Helical" evidence="2">
    <location>
        <begin position="518"/>
        <end position="545"/>
    </location>
</feature>
<dbReference type="InParanoid" id="A0A0D2X3S9"/>
<dbReference type="eggNOG" id="ENOG502QPTK">
    <property type="taxonomic scope" value="Eukaryota"/>
</dbReference>
<sequence length="670" mass="71237">MAAAERTVRLQIEHDDNDDDDDDAGGWNWSGGDGSLSVGGGGNEQFAPLRNAAPHTHNRRRSSDDSTNGGTAPAGRSAVGEGAGGDSGSIPSKTETGFGAVVAWLRGVKRSVAASHRTVRLSIAFAFVDQLCANVIGGIALSAFIESLTSDDEAMVGYVSGANGISETVAAVGLAWCTRASIRRQTILRFGSVAALVAAGLGVASYWTRSMPLLFPAMSAWGIYNAAASIGIESLLADSVRTNQREFIYAVKHSVSSVGMGMGFLISALIFHVWLADDWGKAYLVLIVFSALSLVSTALCWFIRDADSLKDESEGVLAVLHDAPLLNPGKAGDGNSDGDADDASDGKLPVVVPLTHRPSSKSRPANENDDDDDEDVVLLEISPSDADSPAHPQKSGTKKPVPHAEGSNDVYQNNKEADEEDESGDLLPASRLAVLSNYNVKHRWFAYIPLILVMSDIVTMLGAGMTVRFFALYFKNVHHLSPLVVNLIWGCTPIAIAVLSMVAARLSQPLGRLHTVMLFKGIGIAMLFLMSIPAPVVVAIALYVVRTSAMTAYQPLLRSIIMDLTPKHLRNKYNAAESINNVTWSASALVGGLLVENRGYVFSFNITAAIYTVAAIPLLFLLSAVDVNHSLPPPIVVPSPDARRPAPPAAVRHVDHLTDDDDDDDNGLLL</sequence>
<dbReference type="SUPFAM" id="SSF103473">
    <property type="entry name" value="MFS general substrate transporter"/>
    <property type="match status" value="1"/>
</dbReference>
<keyword evidence="2" id="KW-0812">Transmembrane</keyword>
<organism evidence="3 4">
    <name type="scientific">Capsaspora owczarzaki (strain ATCC 30864)</name>
    <dbReference type="NCBI Taxonomy" id="595528"/>
    <lineage>
        <taxon>Eukaryota</taxon>
        <taxon>Filasterea</taxon>
        <taxon>Capsaspora</taxon>
    </lineage>
</organism>
<feature type="compositionally biased region" description="Acidic residues" evidence="1">
    <location>
        <begin position="367"/>
        <end position="377"/>
    </location>
</feature>
<evidence type="ECO:0000256" key="2">
    <source>
        <dbReference type="SAM" id="Phobius"/>
    </source>
</evidence>
<dbReference type="Pfam" id="PF07690">
    <property type="entry name" value="MFS_1"/>
    <property type="match status" value="1"/>
</dbReference>
<keyword evidence="4" id="KW-1185">Reference proteome</keyword>
<dbReference type="OMA" id="QALWGLY"/>
<evidence type="ECO:0000256" key="1">
    <source>
        <dbReference type="SAM" id="MobiDB-lite"/>
    </source>
</evidence>
<feature type="compositionally biased region" description="Acidic residues" evidence="1">
    <location>
        <begin position="15"/>
        <end position="24"/>
    </location>
</feature>
<feature type="transmembrane region" description="Helical" evidence="2">
    <location>
        <begin position="188"/>
        <end position="207"/>
    </location>
</feature>
<feature type="transmembrane region" description="Helical" evidence="2">
    <location>
        <begin position="213"/>
        <end position="236"/>
    </location>
</feature>
<dbReference type="Gene3D" id="1.20.1250.20">
    <property type="entry name" value="MFS general substrate transporter like domains"/>
    <property type="match status" value="2"/>
</dbReference>
<name>A0A0D2X3S9_CAPO3</name>
<feature type="transmembrane region" description="Helical" evidence="2">
    <location>
        <begin position="257"/>
        <end position="276"/>
    </location>
</feature>
<feature type="region of interest" description="Disordered" evidence="1">
    <location>
        <begin position="328"/>
        <end position="409"/>
    </location>
</feature>
<feature type="region of interest" description="Disordered" evidence="1">
    <location>
        <begin position="1"/>
        <end position="91"/>
    </location>
</feature>
<dbReference type="RefSeq" id="XP_004346083.1">
    <property type="nucleotide sequence ID" value="XM_004346033.2"/>
</dbReference>
<dbReference type="AlphaFoldDB" id="A0A0D2X3S9"/>
<dbReference type="InterPro" id="IPR011701">
    <property type="entry name" value="MFS"/>
</dbReference>
<protein>
    <recommendedName>
        <fullName evidence="5">Major facilitator superfamily (MFS) profile domain-containing protein</fullName>
    </recommendedName>
</protein>
<keyword evidence="2" id="KW-1133">Transmembrane helix</keyword>
<feature type="transmembrane region" description="Helical" evidence="2">
    <location>
        <begin position="444"/>
        <end position="471"/>
    </location>
</feature>
<dbReference type="GO" id="GO:0022857">
    <property type="term" value="F:transmembrane transporter activity"/>
    <property type="evidence" value="ECO:0007669"/>
    <property type="project" value="InterPro"/>
</dbReference>
<dbReference type="PANTHER" id="PTHR23525:SF1">
    <property type="entry name" value="NODULIN-LIKE DOMAIN-CONTAINING PROTEIN"/>
    <property type="match status" value="1"/>
</dbReference>
<feature type="transmembrane region" description="Helical" evidence="2">
    <location>
        <begin position="119"/>
        <end position="145"/>
    </location>
</feature>